<feature type="compositionally biased region" description="Pro residues" evidence="6">
    <location>
        <begin position="209"/>
        <end position="218"/>
    </location>
</feature>
<dbReference type="SMART" id="SM00906">
    <property type="entry name" value="Fungal_trans"/>
    <property type="match status" value="1"/>
</dbReference>
<dbReference type="CDD" id="cd12148">
    <property type="entry name" value="fungal_TF_MHR"/>
    <property type="match status" value="1"/>
</dbReference>
<dbReference type="Pfam" id="PF04082">
    <property type="entry name" value="Fungal_trans"/>
    <property type="match status" value="1"/>
</dbReference>
<keyword evidence="4" id="KW-0804">Transcription</keyword>
<feature type="region of interest" description="Disordered" evidence="6">
    <location>
        <begin position="17"/>
        <end position="59"/>
    </location>
</feature>
<organism evidence="8 9">
    <name type="scientific">Rhodotorula graminis (strain WP1)</name>
    <dbReference type="NCBI Taxonomy" id="578459"/>
    <lineage>
        <taxon>Eukaryota</taxon>
        <taxon>Fungi</taxon>
        <taxon>Dikarya</taxon>
        <taxon>Basidiomycota</taxon>
        <taxon>Pucciniomycotina</taxon>
        <taxon>Microbotryomycetes</taxon>
        <taxon>Sporidiobolales</taxon>
        <taxon>Sporidiobolaceae</taxon>
        <taxon>Rhodotorula</taxon>
    </lineage>
</organism>
<evidence type="ECO:0000313" key="8">
    <source>
        <dbReference type="EMBL" id="KPV75707.1"/>
    </source>
</evidence>
<dbReference type="GO" id="GO:0005634">
    <property type="term" value="C:nucleus"/>
    <property type="evidence" value="ECO:0007669"/>
    <property type="project" value="UniProtKB-SubCell"/>
</dbReference>
<dbReference type="PANTHER" id="PTHR47338:SF29">
    <property type="entry name" value="ZN(2)-C6 FUNGAL-TYPE DOMAIN-CONTAINING PROTEIN"/>
    <property type="match status" value="1"/>
</dbReference>
<dbReference type="Proteomes" id="UP000053890">
    <property type="component" value="Unassembled WGS sequence"/>
</dbReference>
<protein>
    <recommendedName>
        <fullName evidence="7">Zn(2)-C6 fungal-type domain-containing protein</fullName>
    </recommendedName>
</protein>
<keyword evidence="9" id="KW-1185">Reference proteome</keyword>
<feature type="region of interest" description="Disordered" evidence="6">
    <location>
        <begin position="200"/>
        <end position="316"/>
    </location>
</feature>
<feature type="region of interest" description="Disordered" evidence="6">
    <location>
        <begin position="338"/>
        <end position="368"/>
    </location>
</feature>
<feature type="compositionally biased region" description="Low complexity" evidence="6">
    <location>
        <begin position="590"/>
        <end position="603"/>
    </location>
</feature>
<dbReference type="GO" id="GO:0000981">
    <property type="term" value="F:DNA-binding transcription factor activity, RNA polymerase II-specific"/>
    <property type="evidence" value="ECO:0007669"/>
    <property type="project" value="InterPro"/>
</dbReference>
<dbReference type="OrthoDB" id="39175at2759"/>
<dbReference type="SMART" id="SM00066">
    <property type="entry name" value="GAL4"/>
    <property type="match status" value="1"/>
</dbReference>
<evidence type="ECO:0000256" key="2">
    <source>
        <dbReference type="ARBA" id="ARBA00022723"/>
    </source>
</evidence>
<feature type="compositionally biased region" description="Pro residues" evidence="6">
    <location>
        <begin position="246"/>
        <end position="258"/>
    </location>
</feature>
<feature type="compositionally biased region" description="Low complexity" evidence="6">
    <location>
        <begin position="347"/>
        <end position="356"/>
    </location>
</feature>
<dbReference type="SUPFAM" id="SSF57701">
    <property type="entry name" value="Zn2/Cys6 DNA-binding domain"/>
    <property type="match status" value="1"/>
</dbReference>
<dbReference type="OMA" id="CYVAYQS"/>
<sequence length="1168" mass="119900">MSDQHYSGYGLAHLHHSASYPPAPLANSAPSSTALSSSTATPGTTPLDSHPQSHDLDHDGEQVRPLRAMLARGAACDTCRARKVKCDASRPFCTPCLKSARGNPTVAQDKCRYEGTSVAAAREAAAAAREAAGANGAKRKRKSAAASGGGGGGGGGSQDGLAGEAKRSRVSSAGSGTSAAMHGVTQGEYAGVPAWAHQPPTAQAHLPTAPAPYAAPPHPHQHLQQQHQQQAYSPSVLTNLAASHPSAPPLGYPPPPTSTQPLEYRPPAIPAPPSSYVEPSSASTTASASIAHDGAPVTGPPPPLAPASSPAPDTVPRERVVDLEDRIAELERALRAAAAAPPPLPPAHQQQPQQQASTSWYNGPSAPLAHTRSPSFPYASYLPPPSSSGGVAASYLGGGGASPYSTSFPPPLSSTGVGGLGGAGAGYGMGGGGSPSIGGIGASSFLSSENRTGAASPLGFLAPIGGGGGVGGSPRSMAGLGRSDPSRRSLSALSAAAVTAGLRDDAPFGGGVSSWAAASPLSSLRGTGGGGDVLLGASPRAMVSSLRGTAPMQQQQGHGLAQSQGQGQTPGSSTGEGGASAGAGSGGSSTSGTTPAGGPSPSSVVDKANMSASSLTMDAAAAAGHAAADDGAFELDEFALTPELYALLHPAYPPSLPPIATLHHLVSTFFLRASVPATMLSRAGILTSLAYGPADPRWPDEALLHAMCAYGALYVSTASLSEGFGGGGGAGGGGAGGVGGGALGLELGGEGYVKGRRSAYWEREADKSPREYHYRLAKDSIQSSLQSGKGRRKMLQVVQATVLTCYVAYQSAQFTDLWIFAGLATRLCTPLGLNHLDPWDFANGRCGPEKEDWGVRVRFVERQDLLETPRTVEEHWERATTWWMAFAVDRFASASTDWSTSIDEQDITTHLPCISPYPHPSLEIDLATGLIPSLSIMSPSFLEDTSAPTGSLGLYVKACVLLGRVVNYLQRLPRTKCVKRGAACSAVKAHNKSLPGFIELDVALSRFKESVGPRLYDAVGDGIDGFLVSAYCIPHAATILLHESFTDRYVREPTSSLSRCQTAATCIVNAMHVLYGSSHDLAGGDPFQPVCWSIAGRALVRDFATRRLWGDLDEAEVSKGLAEDCLQFHEVCQKGGSGIAGALAQTLQRHLDNPDMLLPMDGPYPRGS</sequence>
<feature type="compositionally biased region" description="Gly residues" evidence="6">
    <location>
        <begin position="147"/>
        <end position="158"/>
    </location>
</feature>
<evidence type="ECO:0000256" key="3">
    <source>
        <dbReference type="ARBA" id="ARBA00023015"/>
    </source>
</evidence>
<evidence type="ECO:0000256" key="4">
    <source>
        <dbReference type="ARBA" id="ARBA00023163"/>
    </source>
</evidence>
<keyword evidence="5" id="KW-0539">Nucleus</keyword>
<proteinExistence type="predicted"/>
<evidence type="ECO:0000256" key="5">
    <source>
        <dbReference type="ARBA" id="ARBA00023242"/>
    </source>
</evidence>
<dbReference type="GO" id="GO:0006351">
    <property type="term" value="P:DNA-templated transcription"/>
    <property type="evidence" value="ECO:0007669"/>
    <property type="project" value="InterPro"/>
</dbReference>
<dbReference type="RefSeq" id="XP_018271756.1">
    <property type="nucleotide sequence ID" value="XM_018416487.1"/>
</dbReference>
<feature type="region of interest" description="Disordered" evidence="6">
    <location>
        <begin position="549"/>
        <end position="606"/>
    </location>
</feature>
<dbReference type="CDD" id="cd00067">
    <property type="entry name" value="GAL4"/>
    <property type="match status" value="1"/>
</dbReference>
<evidence type="ECO:0000256" key="1">
    <source>
        <dbReference type="ARBA" id="ARBA00004123"/>
    </source>
</evidence>
<feature type="compositionally biased region" description="Gly residues" evidence="6">
    <location>
        <begin position="574"/>
        <end position="589"/>
    </location>
</feature>
<name>A0A194S544_RHOGW</name>
<evidence type="ECO:0000259" key="7">
    <source>
        <dbReference type="PROSITE" id="PS50048"/>
    </source>
</evidence>
<dbReference type="GeneID" id="28976935"/>
<dbReference type="Gene3D" id="4.10.240.10">
    <property type="entry name" value="Zn(2)-C6 fungal-type DNA-binding domain"/>
    <property type="match status" value="1"/>
</dbReference>
<dbReference type="GO" id="GO:0008270">
    <property type="term" value="F:zinc ion binding"/>
    <property type="evidence" value="ECO:0007669"/>
    <property type="project" value="InterPro"/>
</dbReference>
<keyword evidence="2" id="KW-0479">Metal-binding</keyword>
<feature type="domain" description="Zn(2)-C6 fungal-type" evidence="7">
    <location>
        <begin position="75"/>
        <end position="113"/>
    </location>
</feature>
<feature type="compositionally biased region" description="Low complexity" evidence="6">
    <location>
        <begin position="553"/>
        <end position="573"/>
    </location>
</feature>
<dbReference type="InterPro" id="IPR050815">
    <property type="entry name" value="TF_fung"/>
</dbReference>
<reference evidence="8 9" key="1">
    <citation type="journal article" date="2015" name="Front. Microbiol.">
        <title>Genome sequence of the plant growth promoting endophytic yeast Rhodotorula graminis WP1.</title>
        <authorList>
            <person name="Firrincieli A."/>
            <person name="Otillar R."/>
            <person name="Salamov A."/>
            <person name="Schmutz J."/>
            <person name="Khan Z."/>
            <person name="Redman R.S."/>
            <person name="Fleck N.D."/>
            <person name="Lindquist E."/>
            <person name="Grigoriev I.V."/>
            <person name="Doty S.L."/>
        </authorList>
    </citation>
    <scope>NUCLEOTIDE SEQUENCE [LARGE SCALE GENOMIC DNA]</scope>
    <source>
        <strain evidence="8 9">WP1</strain>
    </source>
</reference>
<feature type="region of interest" description="Disordered" evidence="6">
    <location>
        <begin position="132"/>
        <end position="180"/>
    </location>
</feature>
<gene>
    <name evidence="8" type="ORF">RHOBADRAFT_52741</name>
</gene>
<feature type="compositionally biased region" description="Low complexity" evidence="6">
    <location>
        <begin position="280"/>
        <end position="289"/>
    </location>
</feature>
<dbReference type="InterPro" id="IPR036864">
    <property type="entry name" value="Zn2-C6_fun-type_DNA-bd_sf"/>
</dbReference>
<evidence type="ECO:0000256" key="6">
    <source>
        <dbReference type="SAM" id="MobiDB-lite"/>
    </source>
</evidence>
<dbReference type="GO" id="GO:0003677">
    <property type="term" value="F:DNA binding"/>
    <property type="evidence" value="ECO:0007669"/>
    <property type="project" value="InterPro"/>
</dbReference>
<dbReference type="InterPro" id="IPR001138">
    <property type="entry name" value="Zn2Cys6_DnaBD"/>
</dbReference>
<feature type="compositionally biased region" description="Low complexity" evidence="6">
    <location>
        <begin position="17"/>
        <end position="47"/>
    </location>
</feature>
<accession>A0A194S544</accession>
<dbReference type="Pfam" id="PF00172">
    <property type="entry name" value="Zn_clus"/>
    <property type="match status" value="1"/>
</dbReference>
<comment type="subcellular location">
    <subcellularLocation>
        <location evidence="1">Nucleus</location>
    </subcellularLocation>
</comment>
<evidence type="ECO:0000313" key="9">
    <source>
        <dbReference type="Proteomes" id="UP000053890"/>
    </source>
</evidence>
<dbReference type="AlphaFoldDB" id="A0A194S544"/>
<dbReference type="EMBL" id="KQ474077">
    <property type="protein sequence ID" value="KPV75707.1"/>
    <property type="molecule type" value="Genomic_DNA"/>
</dbReference>
<keyword evidence="3" id="KW-0805">Transcription regulation</keyword>
<dbReference type="PANTHER" id="PTHR47338">
    <property type="entry name" value="ZN(II)2CYS6 TRANSCRIPTION FACTOR (EUROFUNG)-RELATED"/>
    <property type="match status" value="1"/>
</dbReference>
<dbReference type="PROSITE" id="PS50048">
    <property type="entry name" value="ZN2_CY6_FUNGAL_2"/>
    <property type="match status" value="1"/>
</dbReference>
<feature type="compositionally biased region" description="Low complexity" evidence="6">
    <location>
        <begin position="222"/>
        <end position="232"/>
    </location>
</feature>
<dbReference type="InterPro" id="IPR007219">
    <property type="entry name" value="XnlR_reg_dom"/>
</dbReference>